<keyword evidence="2" id="KW-0210">Decarboxylase</keyword>
<comment type="caution">
    <text evidence="10">The sequence shown here is derived from an EMBL/GenBank/DDBJ whole genome shotgun (WGS) entry which is preliminary data.</text>
</comment>
<evidence type="ECO:0000256" key="6">
    <source>
        <dbReference type="ARBA" id="ARBA00023145"/>
    </source>
</evidence>
<evidence type="ECO:0008006" key="12">
    <source>
        <dbReference type="Google" id="ProtNLM"/>
    </source>
</evidence>
<keyword evidence="8" id="KW-0704">Schiff base</keyword>
<organism evidence="10 11">
    <name type="scientific">Candidatus Staskawiczbacteria bacterium RIFCSPHIGHO2_01_FULL_34_27</name>
    <dbReference type="NCBI Taxonomy" id="1802199"/>
    <lineage>
        <taxon>Bacteria</taxon>
        <taxon>Candidatus Staskawicziibacteriota</taxon>
    </lineage>
</organism>
<evidence type="ECO:0000256" key="7">
    <source>
        <dbReference type="ARBA" id="ARBA00023239"/>
    </source>
</evidence>
<dbReference type="InterPro" id="IPR003826">
    <property type="entry name" value="AdoMetDC_fam_prok"/>
</dbReference>
<dbReference type="Proteomes" id="UP000178991">
    <property type="component" value="Unassembled WGS sequence"/>
</dbReference>
<name>A0A1G2HMC4_9BACT</name>
<keyword evidence="7" id="KW-0456">Lyase</keyword>
<dbReference type="InterPro" id="IPR016067">
    <property type="entry name" value="S-AdoMet_deCO2ase_core"/>
</dbReference>
<evidence type="ECO:0000313" key="10">
    <source>
        <dbReference type="EMBL" id="OGZ63371.1"/>
    </source>
</evidence>
<evidence type="ECO:0000256" key="1">
    <source>
        <dbReference type="ARBA" id="ARBA00001928"/>
    </source>
</evidence>
<sequence>MTKKTKDNNAPYGAELLVDLHDCDLVGLVNKEKLTEFFVTLCEKIDMKRHGNPLFWEDYSDLPHLNGVSAMQFIETSTIVCHPLPMLNSVYVNIFSCKEFDEQVALDYCINFWRAKKEVHNLVVRT</sequence>
<dbReference type="Pfam" id="PF02675">
    <property type="entry name" value="AdoMet_dc"/>
    <property type="match status" value="1"/>
</dbReference>
<evidence type="ECO:0000256" key="2">
    <source>
        <dbReference type="ARBA" id="ARBA00022793"/>
    </source>
</evidence>
<evidence type="ECO:0000256" key="4">
    <source>
        <dbReference type="ARBA" id="ARBA00023066"/>
    </source>
</evidence>
<accession>A0A1G2HMC4</accession>
<dbReference type="EMBL" id="MHOL01000002">
    <property type="protein sequence ID" value="OGZ63371.1"/>
    <property type="molecule type" value="Genomic_DNA"/>
</dbReference>
<protein>
    <recommendedName>
        <fullName evidence="12">S-adenosylmethionine decarboxylase</fullName>
    </recommendedName>
</protein>
<reference evidence="10 11" key="1">
    <citation type="journal article" date="2016" name="Nat. Commun.">
        <title>Thousands of microbial genomes shed light on interconnected biogeochemical processes in an aquifer system.</title>
        <authorList>
            <person name="Anantharaman K."/>
            <person name="Brown C.T."/>
            <person name="Hug L.A."/>
            <person name="Sharon I."/>
            <person name="Castelle C.J."/>
            <person name="Probst A.J."/>
            <person name="Thomas B.C."/>
            <person name="Singh A."/>
            <person name="Wilkins M.J."/>
            <person name="Karaoz U."/>
            <person name="Brodie E.L."/>
            <person name="Williams K.H."/>
            <person name="Hubbard S.S."/>
            <person name="Banfield J.F."/>
        </authorList>
    </citation>
    <scope>NUCLEOTIDE SEQUENCE [LARGE SCALE GENOMIC DNA]</scope>
</reference>
<keyword evidence="4" id="KW-0745">Spermidine biosynthesis</keyword>
<comment type="cofactor">
    <cofactor evidence="1">
        <name>pyruvate</name>
        <dbReference type="ChEBI" id="CHEBI:15361"/>
    </cofactor>
</comment>
<evidence type="ECO:0000256" key="3">
    <source>
        <dbReference type="ARBA" id="ARBA00022813"/>
    </source>
</evidence>
<evidence type="ECO:0000256" key="9">
    <source>
        <dbReference type="ARBA" id="ARBA00023317"/>
    </source>
</evidence>
<dbReference type="GO" id="GO:0008295">
    <property type="term" value="P:spermidine biosynthetic process"/>
    <property type="evidence" value="ECO:0007669"/>
    <property type="project" value="UniProtKB-KW"/>
</dbReference>
<dbReference type="GO" id="GO:0004014">
    <property type="term" value="F:adenosylmethionine decarboxylase activity"/>
    <property type="evidence" value="ECO:0007669"/>
    <property type="project" value="InterPro"/>
</dbReference>
<evidence type="ECO:0000256" key="8">
    <source>
        <dbReference type="ARBA" id="ARBA00023270"/>
    </source>
</evidence>
<keyword evidence="6" id="KW-0865">Zymogen</keyword>
<dbReference type="AlphaFoldDB" id="A0A1G2HMC4"/>
<keyword evidence="5" id="KW-0620">Polyamine biosynthesis</keyword>
<dbReference type="Gene3D" id="3.60.90.10">
    <property type="entry name" value="S-adenosylmethionine decarboxylase"/>
    <property type="match status" value="1"/>
</dbReference>
<gene>
    <name evidence="10" type="ORF">A2639_01740</name>
</gene>
<keyword evidence="9" id="KW-0670">Pyruvate</keyword>
<keyword evidence="3" id="KW-0068">Autocatalytic cleavage</keyword>
<proteinExistence type="predicted"/>
<evidence type="ECO:0000313" key="11">
    <source>
        <dbReference type="Proteomes" id="UP000178991"/>
    </source>
</evidence>
<evidence type="ECO:0000256" key="5">
    <source>
        <dbReference type="ARBA" id="ARBA00023115"/>
    </source>
</evidence>
<dbReference type="SUPFAM" id="SSF56276">
    <property type="entry name" value="S-adenosylmethionine decarboxylase"/>
    <property type="match status" value="1"/>
</dbReference>